<organism evidence="1 3">
    <name type="scientific">Paenibacillus pabuli</name>
    <dbReference type="NCBI Taxonomy" id="1472"/>
    <lineage>
        <taxon>Bacteria</taxon>
        <taxon>Bacillati</taxon>
        <taxon>Bacillota</taxon>
        <taxon>Bacilli</taxon>
        <taxon>Bacillales</taxon>
        <taxon>Paenibacillaceae</taxon>
        <taxon>Paenibacillus</taxon>
    </lineage>
</organism>
<name>A0A855Y6L5_9BACL</name>
<accession>A0A855Y6L5</accession>
<dbReference type="AlphaFoldDB" id="A0A855Y6L5"/>
<evidence type="ECO:0000313" key="4">
    <source>
        <dbReference type="Proteomes" id="UP000248827"/>
    </source>
</evidence>
<gene>
    <name evidence="2" type="ORF">DET54_102427</name>
    <name evidence="1" type="ORF">DET56_106296</name>
</gene>
<protein>
    <submittedName>
        <fullName evidence="1">Uncharacterized protein</fullName>
    </submittedName>
</protein>
<dbReference type="Proteomes" id="UP000247078">
    <property type="component" value="Unassembled WGS sequence"/>
</dbReference>
<sequence>MDVIHFTIEYSEEQDAQILGIYINGENLNELMRRYEIQFEPSIAGGYEGLNIAYLKDIEEHFFGKLNENDIYNYDGKTLVLGCNCGEPGCWPLIVRITEEDEVIIWSEFEQPFRGEESDGGYWDYTNLKSLEFNKKLYEEQLKAICKKLREIGNST</sequence>
<dbReference type="OrthoDB" id="342114at2"/>
<dbReference type="EMBL" id="QLLI01000002">
    <property type="protein sequence ID" value="RAJ00940.1"/>
    <property type="molecule type" value="Genomic_DNA"/>
</dbReference>
<evidence type="ECO:0000313" key="2">
    <source>
        <dbReference type="EMBL" id="RAJ00940.1"/>
    </source>
</evidence>
<keyword evidence="4" id="KW-1185">Reference proteome</keyword>
<dbReference type="Proteomes" id="UP000248827">
    <property type="component" value="Unassembled WGS sequence"/>
</dbReference>
<reference evidence="1 3" key="1">
    <citation type="submission" date="2018-05" db="EMBL/GenBank/DDBJ databases">
        <title>Freshwater and sediment microbial communities from various areas in North America, analyzing microbe dynamics in response to fracking.</title>
        <authorList>
            <person name="Lamendella R."/>
        </authorList>
    </citation>
    <scope>NUCLEOTIDE SEQUENCE [LARGE SCALE GENOMIC DNA]</scope>
    <source>
        <strain evidence="1 3">DB-3</strain>
        <strain evidence="2 4">NG-13</strain>
    </source>
</reference>
<dbReference type="EMBL" id="QGTZ01000006">
    <property type="protein sequence ID" value="PWW39910.1"/>
    <property type="molecule type" value="Genomic_DNA"/>
</dbReference>
<dbReference type="RefSeq" id="WP_109999908.1">
    <property type="nucleotide sequence ID" value="NZ_QGTZ01000006.1"/>
</dbReference>
<evidence type="ECO:0000313" key="3">
    <source>
        <dbReference type="Proteomes" id="UP000247078"/>
    </source>
</evidence>
<evidence type="ECO:0000313" key="1">
    <source>
        <dbReference type="EMBL" id="PWW39910.1"/>
    </source>
</evidence>
<proteinExistence type="predicted"/>
<comment type="caution">
    <text evidence="1">The sequence shown here is derived from an EMBL/GenBank/DDBJ whole genome shotgun (WGS) entry which is preliminary data.</text>
</comment>